<dbReference type="EMBL" id="BART01039782">
    <property type="protein sequence ID" value="GAH23368.1"/>
    <property type="molecule type" value="Genomic_DNA"/>
</dbReference>
<protein>
    <recommendedName>
        <fullName evidence="3">Glycoside hydrolase family 20 catalytic domain-containing protein</fullName>
    </recommendedName>
</protein>
<dbReference type="GO" id="GO:0005764">
    <property type="term" value="C:lysosome"/>
    <property type="evidence" value="ECO:0007669"/>
    <property type="project" value="TreeGrafter"/>
</dbReference>
<sequence length="110" mass="12951">NSITIPCLEIKDFPDFPHRGVMLDISRNKVPKMETLYALIDLLSKLKINQFQLYTEHTFAYQGHEQVWKDASPLTGEEVLALDDFCRKRFIELVPNQNSFGHLHRWLKHN</sequence>
<dbReference type="Pfam" id="PF00728">
    <property type="entry name" value="Glyco_hydro_20"/>
    <property type="match status" value="1"/>
</dbReference>
<evidence type="ECO:0000256" key="1">
    <source>
        <dbReference type="ARBA" id="ARBA00006285"/>
    </source>
</evidence>
<dbReference type="InterPro" id="IPR015883">
    <property type="entry name" value="Glyco_hydro_20_cat"/>
</dbReference>
<evidence type="ECO:0000259" key="3">
    <source>
        <dbReference type="Pfam" id="PF00728"/>
    </source>
</evidence>
<dbReference type="GO" id="GO:0005975">
    <property type="term" value="P:carbohydrate metabolic process"/>
    <property type="evidence" value="ECO:0007669"/>
    <property type="project" value="InterPro"/>
</dbReference>
<keyword evidence="2" id="KW-0378">Hydrolase</keyword>
<dbReference type="AlphaFoldDB" id="X1FRH9"/>
<accession>X1FRH9</accession>
<feature type="non-terminal residue" evidence="4">
    <location>
        <position position="110"/>
    </location>
</feature>
<dbReference type="PANTHER" id="PTHR22600:SF21">
    <property type="entry name" value="BETA-HEXOSAMINIDASE A"/>
    <property type="match status" value="1"/>
</dbReference>
<proteinExistence type="inferred from homology"/>
<dbReference type="SUPFAM" id="SSF51445">
    <property type="entry name" value="(Trans)glycosidases"/>
    <property type="match status" value="1"/>
</dbReference>
<comment type="similarity">
    <text evidence="1">Belongs to the glycosyl hydrolase 20 family.</text>
</comment>
<organism evidence="4">
    <name type="scientific">marine sediment metagenome</name>
    <dbReference type="NCBI Taxonomy" id="412755"/>
    <lineage>
        <taxon>unclassified sequences</taxon>
        <taxon>metagenomes</taxon>
        <taxon>ecological metagenomes</taxon>
    </lineage>
</organism>
<dbReference type="GO" id="GO:0006689">
    <property type="term" value="P:ganglioside catabolic process"/>
    <property type="evidence" value="ECO:0007669"/>
    <property type="project" value="TreeGrafter"/>
</dbReference>
<evidence type="ECO:0000313" key="4">
    <source>
        <dbReference type="EMBL" id="GAH23368.1"/>
    </source>
</evidence>
<dbReference type="Gene3D" id="3.20.20.80">
    <property type="entry name" value="Glycosidases"/>
    <property type="match status" value="1"/>
</dbReference>
<evidence type="ECO:0000256" key="2">
    <source>
        <dbReference type="ARBA" id="ARBA00022801"/>
    </source>
</evidence>
<dbReference type="InterPro" id="IPR025705">
    <property type="entry name" value="Beta_hexosaminidase_sua/sub"/>
</dbReference>
<name>X1FRH9_9ZZZZ</name>
<dbReference type="GO" id="GO:0004563">
    <property type="term" value="F:beta-N-acetylhexosaminidase activity"/>
    <property type="evidence" value="ECO:0007669"/>
    <property type="project" value="InterPro"/>
</dbReference>
<comment type="caution">
    <text evidence="4">The sequence shown here is derived from an EMBL/GenBank/DDBJ whole genome shotgun (WGS) entry which is preliminary data.</text>
</comment>
<feature type="non-terminal residue" evidence="4">
    <location>
        <position position="1"/>
    </location>
</feature>
<dbReference type="PANTHER" id="PTHR22600">
    <property type="entry name" value="BETA-HEXOSAMINIDASE"/>
    <property type="match status" value="1"/>
</dbReference>
<gene>
    <name evidence="4" type="ORF">S01H4_65172</name>
</gene>
<reference evidence="4" key="1">
    <citation type="journal article" date="2014" name="Front. Microbiol.">
        <title>High frequency of phylogenetically diverse reductive dehalogenase-homologous genes in deep subseafloor sedimentary metagenomes.</title>
        <authorList>
            <person name="Kawai M."/>
            <person name="Futagami T."/>
            <person name="Toyoda A."/>
            <person name="Takaki Y."/>
            <person name="Nishi S."/>
            <person name="Hori S."/>
            <person name="Arai W."/>
            <person name="Tsubouchi T."/>
            <person name="Morono Y."/>
            <person name="Uchiyama I."/>
            <person name="Ito T."/>
            <person name="Fujiyama A."/>
            <person name="Inagaki F."/>
            <person name="Takami H."/>
        </authorList>
    </citation>
    <scope>NUCLEOTIDE SEQUENCE</scope>
    <source>
        <strain evidence="4">Expedition CK06-06</strain>
    </source>
</reference>
<dbReference type="GO" id="GO:0030203">
    <property type="term" value="P:glycosaminoglycan metabolic process"/>
    <property type="evidence" value="ECO:0007669"/>
    <property type="project" value="TreeGrafter"/>
</dbReference>
<dbReference type="PRINTS" id="PR00738">
    <property type="entry name" value="GLHYDRLASE20"/>
</dbReference>
<feature type="domain" description="Glycoside hydrolase family 20 catalytic" evidence="3">
    <location>
        <begin position="16"/>
        <end position="55"/>
    </location>
</feature>
<dbReference type="GO" id="GO:0016020">
    <property type="term" value="C:membrane"/>
    <property type="evidence" value="ECO:0007669"/>
    <property type="project" value="TreeGrafter"/>
</dbReference>
<dbReference type="InterPro" id="IPR017853">
    <property type="entry name" value="GH"/>
</dbReference>